<dbReference type="AlphaFoldDB" id="A0A1H8T011"/>
<evidence type="ECO:0000313" key="2">
    <source>
        <dbReference type="Proteomes" id="UP000181951"/>
    </source>
</evidence>
<gene>
    <name evidence="1" type="ORF">SAMN05216267_104667</name>
</gene>
<dbReference type="STRING" id="310780.SAMN05216267_104667"/>
<evidence type="ECO:0000313" key="1">
    <source>
        <dbReference type="EMBL" id="SEO83813.1"/>
    </source>
</evidence>
<sequence>MARFEVTTKYRNRIGLPRTDVRTIDAADDDDKFRQVTAIADEIDCRYGKAAVSGGSIRPI</sequence>
<accession>A0A1H8T011</accession>
<dbReference type="RefSeq" id="WP_069466108.1">
    <property type="nucleotide sequence ID" value="NZ_FODD01000046.1"/>
</dbReference>
<dbReference type="EMBL" id="FODD01000046">
    <property type="protein sequence ID" value="SEO83813.1"/>
    <property type="molecule type" value="Genomic_DNA"/>
</dbReference>
<proteinExistence type="predicted"/>
<name>A0A1H8T011_9ACTN</name>
<reference evidence="1 2" key="1">
    <citation type="submission" date="2016-10" db="EMBL/GenBank/DDBJ databases">
        <authorList>
            <person name="de Groot N.N."/>
        </authorList>
    </citation>
    <scope>NUCLEOTIDE SEQUENCE [LARGE SCALE GENOMIC DNA]</scope>
    <source>
        <strain evidence="1 2">CGMCC 4.2026</strain>
    </source>
</reference>
<keyword evidence="2" id="KW-1185">Reference proteome</keyword>
<organism evidence="1 2">
    <name type="scientific">Actinacidiphila rubida</name>
    <dbReference type="NCBI Taxonomy" id="310780"/>
    <lineage>
        <taxon>Bacteria</taxon>
        <taxon>Bacillati</taxon>
        <taxon>Actinomycetota</taxon>
        <taxon>Actinomycetes</taxon>
        <taxon>Kitasatosporales</taxon>
        <taxon>Streptomycetaceae</taxon>
        <taxon>Actinacidiphila</taxon>
    </lineage>
</organism>
<dbReference type="Proteomes" id="UP000181951">
    <property type="component" value="Unassembled WGS sequence"/>
</dbReference>
<protein>
    <submittedName>
        <fullName evidence="1">Uncharacterized protein</fullName>
    </submittedName>
</protein>